<dbReference type="GO" id="GO:1900378">
    <property type="term" value="P:positive regulation of secondary metabolite biosynthetic process"/>
    <property type="evidence" value="ECO:0007669"/>
    <property type="project" value="TreeGrafter"/>
</dbReference>
<gene>
    <name evidence="6" type="ORF">I7V27_12510</name>
</gene>
<accession>A0AAP2EZZ4</accession>
<dbReference type="SUPFAM" id="SSF57716">
    <property type="entry name" value="Glucocorticoid receptor-like (DNA-binding domain)"/>
    <property type="match status" value="1"/>
</dbReference>
<comment type="caution">
    <text evidence="6">The sequence shown here is derived from an EMBL/GenBank/DDBJ whole genome shotgun (WGS) entry which is preliminary data.</text>
</comment>
<dbReference type="RefSeq" id="WP_174341243.1">
    <property type="nucleotide sequence ID" value="NZ_JAENMR010000005.1"/>
</dbReference>
<dbReference type="Proteomes" id="UP000653275">
    <property type="component" value="Unassembled WGS sequence"/>
</dbReference>
<proteinExistence type="predicted"/>
<evidence type="ECO:0000313" key="7">
    <source>
        <dbReference type="Proteomes" id="UP000653275"/>
    </source>
</evidence>
<dbReference type="AlphaFoldDB" id="A0AAP2EZZ4"/>
<evidence type="ECO:0000313" key="6">
    <source>
        <dbReference type="EMBL" id="MBL5935263.1"/>
    </source>
</evidence>
<keyword evidence="1" id="KW-0479">Metal-binding</keyword>
<feature type="zinc finger region" description="dksA C4-type" evidence="4">
    <location>
        <begin position="35"/>
        <end position="59"/>
    </location>
</feature>
<name>A0AAP2EZZ4_LELAM</name>
<feature type="domain" description="Zinc finger DksA/TraR C4-type" evidence="5">
    <location>
        <begin position="31"/>
        <end position="64"/>
    </location>
</feature>
<dbReference type="GO" id="GO:0008270">
    <property type="term" value="F:zinc ion binding"/>
    <property type="evidence" value="ECO:0007669"/>
    <property type="project" value="UniProtKB-KW"/>
</dbReference>
<dbReference type="PROSITE" id="PS51128">
    <property type="entry name" value="ZF_DKSA_2"/>
    <property type="match status" value="1"/>
</dbReference>
<dbReference type="Gene3D" id="1.20.120.910">
    <property type="entry name" value="DksA, coiled-coil domain"/>
    <property type="match status" value="1"/>
</dbReference>
<keyword evidence="2" id="KW-0863">Zinc-finger</keyword>
<dbReference type="PANTHER" id="PTHR38777:SF1">
    <property type="entry name" value="DNAK SUPPRESSOR PROTEIN"/>
    <property type="match status" value="1"/>
</dbReference>
<dbReference type="InterPro" id="IPR000962">
    <property type="entry name" value="Znf_DskA_TraR"/>
</dbReference>
<evidence type="ECO:0000256" key="1">
    <source>
        <dbReference type="ARBA" id="ARBA00022723"/>
    </source>
</evidence>
<organism evidence="6 7">
    <name type="scientific">Lelliottia amnigena</name>
    <name type="common">Enterobacter amnigenus</name>
    <dbReference type="NCBI Taxonomy" id="61646"/>
    <lineage>
        <taxon>Bacteria</taxon>
        <taxon>Pseudomonadati</taxon>
        <taxon>Pseudomonadota</taxon>
        <taxon>Gammaproteobacteria</taxon>
        <taxon>Enterobacterales</taxon>
        <taxon>Enterobacteriaceae</taxon>
        <taxon>Lelliottia</taxon>
    </lineage>
</organism>
<evidence type="ECO:0000256" key="2">
    <source>
        <dbReference type="ARBA" id="ARBA00022771"/>
    </source>
</evidence>
<sequence length="80" mass="8727">MADIADEAQGAEEQLIAQGLTSIRAQLASSGTEECRICGVSIPERRRQLLPGVSTCVECQERREFYQKVGSVRVADNDAD</sequence>
<evidence type="ECO:0000256" key="3">
    <source>
        <dbReference type="ARBA" id="ARBA00022833"/>
    </source>
</evidence>
<protein>
    <submittedName>
        <fullName evidence="6">TraR/DksA C4-type zinc finger protein</fullName>
    </submittedName>
</protein>
<dbReference type="Pfam" id="PF01258">
    <property type="entry name" value="zf-dskA_traR"/>
    <property type="match status" value="1"/>
</dbReference>
<reference evidence="6" key="1">
    <citation type="submission" date="2020-12" db="EMBL/GenBank/DDBJ databases">
        <title>Draft genome sequence of Enterobacter spp., Lelliottia spp. and Serratia spp. isolated from drinking water reservoirs and lakes.</title>
        <authorList>
            <person name="Reitter C."/>
            <person name="Neuhaus K."/>
            <person name="Huegler M."/>
        </authorList>
    </citation>
    <scope>NUCLEOTIDE SEQUENCE</scope>
    <source>
        <strain evidence="6">TZW15</strain>
    </source>
</reference>
<dbReference type="EMBL" id="JAENMS010000005">
    <property type="protein sequence ID" value="MBL5935263.1"/>
    <property type="molecule type" value="Genomic_DNA"/>
</dbReference>
<evidence type="ECO:0000256" key="4">
    <source>
        <dbReference type="PROSITE-ProRule" id="PRU00510"/>
    </source>
</evidence>
<keyword evidence="3" id="KW-0862">Zinc</keyword>
<dbReference type="PANTHER" id="PTHR38777">
    <property type="entry name" value="FELS-2 PROPHAGE PROTEIN"/>
    <property type="match status" value="1"/>
</dbReference>
<evidence type="ECO:0000259" key="5">
    <source>
        <dbReference type="Pfam" id="PF01258"/>
    </source>
</evidence>